<gene>
    <name evidence="1" type="ORF">K6T82_06210</name>
</gene>
<sequence length="287" mass="32400">MKRGIIANIGKTKRIDSNHVSLIGNYSQTDFNYYILYWDKIVVPTNNIIHQAIPNEEQLIKSGVLERPIVQFSSWSSQIDSSYDIFLTAQAIVANKLIANKSDTDWNIHQIGEEVIIAKEFQKNYNSLKVELFNCLPVPLENVNPDVLLEFKAKRKDELEKLHSSIDALYLEILKSPDSNLQQKIAKSELKKAIEDLEKVSLEKFLKTGKYNFTTELNLNVKDILTSSTAGFIIDSYTHGINFPFISIISGLASMVSIKANKTISLEKNTDKLKLSYIANASKEGIV</sequence>
<accession>A0A9X1H7X1</accession>
<comment type="caution">
    <text evidence="1">The sequence shown here is derived from an EMBL/GenBank/DDBJ whole genome shotgun (WGS) entry which is preliminary data.</text>
</comment>
<keyword evidence="2" id="KW-1185">Reference proteome</keyword>
<reference evidence="1 2" key="1">
    <citation type="journal article" date="2023" name="Antonie Van Leeuwenhoek">
        <title>Flavobacterium potami sp. nov., a multi-metal resistance genes harbouring bacterium isolated from shallow river silt.</title>
        <authorList>
            <person name="Li S."/>
            <person name="Mao S."/>
            <person name="Mu W."/>
            <person name="Guo B."/>
            <person name="Li C."/>
            <person name="Zhu Q."/>
            <person name="Hou X."/>
            <person name="Zhao Y."/>
            <person name="Wei S."/>
            <person name="Liu H."/>
            <person name="Liu A."/>
        </authorList>
    </citation>
    <scope>NUCLEOTIDE SEQUENCE [LARGE SCALE GENOMIC DNA]</scope>
    <source>
        <strain evidence="1 2">17A</strain>
    </source>
</reference>
<dbReference type="Proteomes" id="UP001139366">
    <property type="component" value="Unassembled WGS sequence"/>
</dbReference>
<dbReference type="Pfam" id="PF19749">
    <property type="entry name" value="DUF6236"/>
    <property type="match status" value="1"/>
</dbReference>
<evidence type="ECO:0000313" key="1">
    <source>
        <dbReference type="EMBL" id="MBZ4034349.1"/>
    </source>
</evidence>
<dbReference type="RefSeq" id="WP_223705075.1">
    <property type="nucleotide sequence ID" value="NZ_JAINUY010000002.1"/>
</dbReference>
<name>A0A9X1H7X1_9FLAO</name>
<evidence type="ECO:0000313" key="2">
    <source>
        <dbReference type="Proteomes" id="UP001139366"/>
    </source>
</evidence>
<organism evidence="1 2">
    <name type="scientific">Flavobacterium potami</name>
    <dbReference type="NCBI Taxonomy" id="2872310"/>
    <lineage>
        <taxon>Bacteria</taxon>
        <taxon>Pseudomonadati</taxon>
        <taxon>Bacteroidota</taxon>
        <taxon>Flavobacteriia</taxon>
        <taxon>Flavobacteriales</taxon>
        <taxon>Flavobacteriaceae</taxon>
        <taxon>Flavobacterium</taxon>
    </lineage>
</organism>
<proteinExistence type="predicted"/>
<protein>
    <submittedName>
        <fullName evidence="1">DUF6236 family protein</fullName>
    </submittedName>
</protein>
<dbReference type="InterPro" id="IPR046203">
    <property type="entry name" value="DUF6236"/>
</dbReference>
<dbReference type="EMBL" id="JAINUY010000002">
    <property type="protein sequence ID" value="MBZ4034349.1"/>
    <property type="molecule type" value="Genomic_DNA"/>
</dbReference>
<dbReference type="AlphaFoldDB" id="A0A9X1H7X1"/>